<evidence type="ECO:0000259" key="1">
    <source>
        <dbReference type="Pfam" id="PF00078"/>
    </source>
</evidence>
<gene>
    <name evidence="2" type="ORF">PACLA_8A057482</name>
</gene>
<reference evidence="2" key="1">
    <citation type="submission" date="2020-04" db="EMBL/GenBank/DDBJ databases">
        <authorList>
            <person name="Alioto T."/>
            <person name="Alioto T."/>
            <person name="Gomez Garrido J."/>
        </authorList>
    </citation>
    <scope>NUCLEOTIDE SEQUENCE</scope>
    <source>
        <strain evidence="2">A484AB</strain>
    </source>
</reference>
<dbReference type="OrthoDB" id="6780615at2759"/>
<dbReference type="Proteomes" id="UP001152795">
    <property type="component" value="Unassembled WGS sequence"/>
</dbReference>
<dbReference type="Pfam" id="PF00078">
    <property type="entry name" value="RVT_1"/>
    <property type="match status" value="1"/>
</dbReference>
<dbReference type="EMBL" id="CACRXK020001309">
    <property type="protein sequence ID" value="CAB3988346.1"/>
    <property type="molecule type" value="Genomic_DNA"/>
</dbReference>
<protein>
    <recommendedName>
        <fullName evidence="1">Reverse transcriptase domain-containing protein</fullName>
    </recommendedName>
</protein>
<evidence type="ECO:0000313" key="3">
    <source>
        <dbReference type="Proteomes" id="UP001152795"/>
    </source>
</evidence>
<feature type="domain" description="Reverse transcriptase" evidence="1">
    <location>
        <begin position="1"/>
        <end position="91"/>
    </location>
</feature>
<dbReference type="AlphaFoldDB" id="A0A6S7GHA7"/>
<dbReference type="InterPro" id="IPR000477">
    <property type="entry name" value="RT_dom"/>
</dbReference>
<comment type="caution">
    <text evidence="2">The sequence shown here is derived from an EMBL/GenBank/DDBJ whole genome shotgun (WGS) entry which is preliminary data.</text>
</comment>
<keyword evidence="3" id="KW-1185">Reference proteome</keyword>
<accession>A0A6S7GHA7</accession>
<evidence type="ECO:0000313" key="2">
    <source>
        <dbReference type="EMBL" id="CAB3988346.1"/>
    </source>
</evidence>
<name>A0A6S7GHA7_PARCT</name>
<sequence>MERILHTQLYEYLTANNLLSEHQYGFRKFHSTASALLDCTNDWYINMDKKLFNLAVFVDLKKAFHTVDHEILLEKLMLVGITGNALLLDLLLKSYLTDRTQRCA</sequence>
<proteinExistence type="predicted"/>
<dbReference type="PANTHER" id="PTHR19446">
    <property type="entry name" value="REVERSE TRANSCRIPTASES"/>
    <property type="match status" value="1"/>
</dbReference>
<organism evidence="2 3">
    <name type="scientific">Paramuricea clavata</name>
    <name type="common">Red gorgonian</name>
    <name type="synonym">Violescent sea-whip</name>
    <dbReference type="NCBI Taxonomy" id="317549"/>
    <lineage>
        <taxon>Eukaryota</taxon>
        <taxon>Metazoa</taxon>
        <taxon>Cnidaria</taxon>
        <taxon>Anthozoa</taxon>
        <taxon>Octocorallia</taxon>
        <taxon>Malacalcyonacea</taxon>
        <taxon>Plexauridae</taxon>
        <taxon>Paramuricea</taxon>
    </lineage>
</organism>